<dbReference type="SUPFAM" id="SSF51430">
    <property type="entry name" value="NAD(P)-linked oxidoreductase"/>
    <property type="match status" value="1"/>
</dbReference>
<dbReference type="Proteomes" id="UP000761264">
    <property type="component" value="Unassembled WGS sequence"/>
</dbReference>
<reference evidence="3" key="1">
    <citation type="submission" date="2020-03" db="EMBL/GenBank/DDBJ databases">
        <title>Genome of Pelagibius litoralis DSM 21314T.</title>
        <authorList>
            <person name="Wang G."/>
        </authorList>
    </citation>
    <scope>NUCLEOTIDE SEQUENCE</scope>
    <source>
        <strain evidence="3">DSM 21314</strain>
    </source>
</reference>
<name>A0A967CC07_9PROT</name>
<gene>
    <name evidence="3" type="ORF">HBA54_08550</name>
</gene>
<keyword evidence="1" id="KW-0560">Oxidoreductase</keyword>
<evidence type="ECO:0000256" key="1">
    <source>
        <dbReference type="ARBA" id="ARBA00023002"/>
    </source>
</evidence>
<proteinExistence type="predicted"/>
<dbReference type="Pfam" id="PF00248">
    <property type="entry name" value="Aldo_ket_red"/>
    <property type="match status" value="1"/>
</dbReference>
<feature type="domain" description="NADP-dependent oxidoreductase" evidence="2">
    <location>
        <begin position="20"/>
        <end position="302"/>
    </location>
</feature>
<evidence type="ECO:0000259" key="2">
    <source>
        <dbReference type="Pfam" id="PF00248"/>
    </source>
</evidence>
<dbReference type="PANTHER" id="PTHR43364:SF4">
    <property type="entry name" value="NAD(P)-LINKED OXIDOREDUCTASE SUPERFAMILY PROTEIN"/>
    <property type="match status" value="1"/>
</dbReference>
<dbReference type="EMBL" id="JAAQPH010000005">
    <property type="protein sequence ID" value="NIA68639.1"/>
    <property type="molecule type" value="Genomic_DNA"/>
</dbReference>
<dbReference type="Gene3D" id="3.20.20.100">
    <property type="entry name" value="NADP-dependent oxidoreductase domain"/>
    <property type="match status" value="1"/>
</dbReference>
<dbReference type="GO" id="GO:0016491">
    <property type="term" value="F:oxidoreductase activity"/>
    <property type="evidence" value="ECO:0007669"/>
    <property type="project" value="UniProtKB-KW"/>
</dbReference>
<organism evidence="3 4">
    <name type="scientific">Pelagibius litoralis</name>
    <dbReference type="NCBI Taxonomy" id="374515"/>
    <lineage>
        <taxon>Bacteria</taxon>
        <taxon>Pseudomonadati</taxon>
        <taxon>Pseudomonadota</taxon>
        <taxon>Alphaproteobacteria</taxon>
        <taxon>Rhodospirillales</taxon>
        <taxon>Rhodovibrionaceae</taxon>
        <taxon>Pelagibius</taxon>
    </lineage>
</organism>
<evidence type="ECO:0000313" key="3">
    <source>
        <dbReference type="EMBL" id="NIA68639.1"/>
    </source>
</evidence>
<dbReference type="GO" id="GO:0005829">
    <property type="term" value="C:cytosol"/>
    <property type="evidence" value="ECO:0007669"/>
    <property type="project" value="TreeGrafter"/>
</dbReference>
<dbReference type="CDD" id="cd19086">
    <property type="entry name" value="AKR_AKR11C1"/>
    <property type="match status" value="1"/>
</dbReference>
<protein>
    <submittedName>
        <fullName evidence="3">Aldo/keto reductase</fullName>
    </submittedName>
</protein>
<keyword evidence="4" id="KW-1185">Reference proteome</keyword>
<dbReference type="AlphaFoldDB" id="A0A967CC07"/>
<accession>A0A967CC07</accession>
<evidence type="ECO:0000313" key="4">
    <source>
        <dbReference type="Proteomes" id="UP000761264"/>
    </source>
</evidence>
<dbReference type="InterPro" id="IPR023210">
    <property type="entry name" value="NADP_OxRdtase_dom"/>
</dbReference>
<sequence length="316" mass="33824">MGCWAIGGPFWNGDVPVGYSGTNDADSTKAVHAAWAAGVRVFDTSAVYGAGHSETLLGEALRDRPDAVIVSKFGHSFDAESKQMTGPQYDAAYIEDSVDQSRRRLQRDRIDVMLLHLNGLAVEDAMPVFDTLEALRSRGSIAAYGWSTDFPDSVNAMAGRDGFIAVQHAMNIFVDAPSLSAAAEAHDLVQLNRSPLAMGVLTGTFSDGRRVPKDDIRSNDADWQNYFESGSASPDYARQLDALRDLITAGGRTLGQGALCWLLAKSPNTLPIPGAKNAEQAEENAAALDYGPLPAEIMAEIEVVLTRGPEGPARAR</sequence>
<dbReference type="InterPro" id="IPR050523">
    <property type="entry name" value="AKR_Detox_Biosynth"/>
</dbReference>
<dbReference type="PANTHER" id="PTHR43364">
    <property type="entry name" value="NADH-SPECIFIC METHYLGLYOXAL REDUCTASE-RELATED"/>
    <property type="match status" value="1"/>
</dbReference>
<comment type="caution">
    <text evidence="3">The sequence shown here is derived from an EMBL/GenBank/DDBJ whole genome shotgun (WGS) entry which is preliminary data.</text>
</comment>
<dbReference type="InterPro" id="IPR036812">
    <property type="entry name" value="NAD(P)_OxRdtase_dom_sf"/>
</dbReference>